<dbReference type="EMBL" id="DQ317692">
    <property type="protein sequence ID" value="ABC74924.1"/>
    <property type="molecule type" value="Genomic_DNA"/>
</dbReference>
<evidence type="ECO:0000259" key="2">
    <source>
        <dbReference type="Pfam" id="PF08404"/>
    </source>
</evidence>
<dbReference type="InterPro" id="IPR013613">
    <property type="entry name" value="Baculo_p74_N"/>
</dbReference>
<evidence type="ECO:0000313" key="3">
    <source>
        <dbReference type="EMBL" id="ABC74924.1"/>
    </source>
</evidence>
<reference evidence="3 4" key="1">
    <citation type="journal article" date="2006" name="J. Virol.">
        <title>Sequence analysis and organization of the Neodiprion abietis nucleopolyhedrovirus genome.</title>
        <authorList>
            <person name="Duffy S.P."/>
            <person name="Young A.M."/>
            <person name="Morin B."/>
            <person name="Lucarotti C.J."/>
            <person name="Koop B.F."/>
            <person name="Levin D.B."/>
        </authorList>
    </citation>
    <scope>NUCLEOTIDE SEQUENCE [LARGE SCALE GENOMIC DNA]</scope>
</reference>
<dbReference type="KEGG" id="vg:4179152"/>
<keyword evidence="1" id="KW-1133">Transmembrane helix</keyword>
<dbReference type="Proteomes" id="UP000242804">
    <property type="component" value="Segment"/>
</dbReference>
<sequence length="634" mass="71316">MATITAIDMKNASLYATHMSNLKYITRWRNRFPNIFIDYSIRLASNDDYYVPDVLKNKALTVDIAFSEKGCEQINCYPYTETNPINVYTEYGFTQTSDVSVAYGHPACYNIDAASSRKSGTEATVQSMETRYFNDKCIIMDSTAKLWFNSPYVRTSDHVTKGIDDVSGFNVTYNDNDNIPESFSAEFNAAYCDRFGRDVINGACSFQTWEFVVGSILGESIYSTFKMLATGSGKVPFNIDYTHPSNLLPDKPIADAESILNEWATAVDETIDTDFETLFDNYETADDLGLTENNAIVYVAQSGLTKTNVLTRGSVGGRMKTDVQIHTRTNKSSDESLNDIVLDFFNEFPILSSILIDLGYTVIDELYTHIMKKIITKTIPYIEKFLLSSSLVITKRVLGYSIKAALFHQVNAYAVKIASTVAKAIARFSVQASSVIGVALFFLTIVDIILSFCDPYGHSNLFTPDYLAAVALSFLEAFYSQNETRDLIEVTPAHFTTYIDDDDDFMQTFSYLLEYVANLEINSDGQMLNFEYDTTDFVFDSTNLTSIAIAKLSAYDVGDFETYVENFNKIISPTIPSDVYNTYVNGLSFSLALSIVLTIFDTKYIFLTLLLFVLLCVVLYVDIFKFYTNIQDLF</sequence>
<evidence type="ECO:0000313" key="4">
    <source>
        <dbReference type="Proteomes" id="UP000242804"/>
    </source>
</evidence>
<dbReference type="OrthoDB" id="2848at10239"/>
<gene>
    <name evidence="3" type="primary">p74</name>
</gene>
<protein>
    <submittedName>
        <fullName evidence="3">p74</fullName>
    </submittedName>
</protein>
<feature type="transmembrane region" description="Helical" evidence="1">
    <location>
        <begin position="432"/>
        <end position="453"/>
    </location>
</feature>
<dbReference type="GeneID" id="4179152"/>
<keyword evidence="4" id="KW-1185">Reference proteome</keyword>
<dbReference type="Pfam" id="PF08404">
    <property type="entry name" value="Baculo_p74_N"/>
    <property type="match status" value="1"/>
</dbReference>
<feature type="transmembrane region" description="Helical" evidence="1">
    <location>
        <begin position="605"/>
        <end position="624"/>
    </location>
</feature>
<dbReference type="RefSeq" id="YP_667898.1">
    <property type="nucleotide sequence ID" value="NC_008252.1"/>
</dbReference>
<name>Q0ZP30_9CBAC</name>
<accession>Q0ZP30</accession>
<feature type="domain" description="Baculoviridae p74 N-terminal" evidence="2">
    <location>
        <begin position="5"/>
        <end position="304"/>
    </location>
</feature>
<feature type="transmembrane region" description="Helical" evidence="1">
    <location>
        <begin position="579"/>
        <end position="599"/>
    </location>
</feature>
<proteinExistence type="predicted"/>
<evidence type="ECO:0000256" key="1">
    <source>
        <dbReference type="SAM" id="Phobius"/>
    </source>
</evidence>
<dbReference type="GO" id="GO:0019058">
    <property type="term" value="P:viral life cycle"/>
    <property type="evidence" value="ECO:0007669"/>
    <property type="project" value="InterPro"/>
</dbReference>
<organism evidence="3 4">
    <name type="scientific">Neodiprion abietis nucleopolyhedrovirus</name>
    <dbReference type="NCBI Taxonomy" id="204507"/>
    <lineage>
        <taxon>Viruses</taxon>
        <taxon>Viruses incertae sedis</taxon>
        <taxon>Naldaviricetes</taxon>
        <taxon>Lefavirales</taxon>
        <taxon>Baculoviridae</taxon>
        <taxon>Gammabaculovirus</taxon>
        <taxon>Gammabaculovirus neabietis</taxon>
    </lineage>
</organism>
<dbReference type="InterPro" id="IPR007663">
    <property type="entry name" value="Baculo_p74"/>
</dbReference>
<keyword evidence="1" id="KW-0472">Membrane</keyword>
<keyword evidence="1" id="KW-0812">Transmembrane</keyword>
<dbReference type="Pfam" id="PF04583">
    <property type="entry name" value="Baculo_p74"/>
    <property type="match status" value="1"/>
</dbReference>